<dbReference type="InterPro" id="IPR000008">
    <property type="entry name" value="C2_dom"/>
</dbReference>
<sequence>MPILCIEGETHFMVLIFYHRIILVKEARLQGFNSPVSVIVALDINGAKSFTRTLRGSNPIWNEEFSYELDSLKGGILLEVQLKGFLRRRTIGAYYVPIKKVRQSTSISRHPSWVALGAEVKLRNGKIVGTQGPTKNFLFLDIWLELDKGILAPFFDILSE</sequence>
<evidence type="ECO:0000259" key="1">
    <source>
        <dbReference type="PROSITE" id="PS50004"/>
    </source>
</evidence>
<evidence type="ECO:0000313" key="4">
    <source>
        <dbReference type="WBParaSite" id="HNAJ_0000199701-mRNA-1"/>
    </source>
</evidence>
<protein>
    <submittedName>
        <fullName evidence="4">C2 domain-containing protein</fullName>
    </submittedName>
</protein>
<feature type="domain" description="C2" evidence="1">
    <location>
        <begin position="1"/>
        <end position="114"/>
    </location>
</feature>
<dbReference type="InterPro" id="IPR035892">
    <property type="entry name" value="C2_domain_sf"/>
</dbReference>
<evidence type="ECO:0000313" key="2">
    <source>
        <dbReference type="EMBL" id="VDN97855.1"/>
    </source>
</evidence>
<dbReference type="STRING" id="102285.A0A0R3T4K9"/>
<evidence type="ECO:0000313" key="3">
    <source>
        <dbReference type="Proteomes" id="UP000278807"/>
    </source>
</evidence>
<proteinExistence type="predicted"/>
<dbReference type="Gene3D" id="2.60.40.150">
    <property type="entry name" value="C2 domain"/>
    <property type="match status" value="1"/>
</dbReference>
<reference evidence="4" key="1">
    <citation type="submission" date="2017-02" db="UniProtKB">
        <authorList>
            <consortium name="WormBaseParasite"/>
        </authorList>
    </citation>
    <scope>IDENTIFICATION</scope>
</reference>
<keyword evidence="3" id="KW-1185">Reference proteome</keyword>
<accession>A0A0R3T4K9</accession>
<dbReference type="OrthoDB" id="5831756at2759"/>
<gene>
    <name evidence="2" type="ORF">HNAJ_LOCUS1996</name>
</gene>
<dbReference type="WBParaSite" id="HNAJ_0000199701-mRNA-1">
    <property type="protein sequence ID" value="HNAJ_0000199701-mRNA-1"/>
    <property type="gene ID" value="HNAJ_0000199701"/>
</dbReference>
<dbReference type="SUPFAM" id="SSF49562">
    <property type="entry name" value="C2 domain (Calcium/lipid-binding domain, CaLB)"/>
    <property type="match status" value="1"/>
</dbReference>
<dbReference type="Pfam" id="PF00168">
    <property type="entry name" value="C2"/>
    <property type="match status" value="1"/>
</dbReference>
<dbReference type="AlphaFoldDB" id="A0A0R3T4K9"/>
<organism evidence="4">
    <name type="scientific">Rodentolepis nana</name>
    <name type="common">Dwarf tapeworm</name>
    <name type="synonym">Hymenolepis nana</name>
    <dbReference type="NCBI Taxonomy" id="102285"/>
    <lineage>
        <taxon>Eukaryota</taxon>
        <taxon>Metazoa</taxon>
        <taxon>Spiralia</taxon>
        <taxon>Lophotrochozoa</taxon>
        <taxon>Platyhelminthes</taxon>
        <taxon>Cestoda</taxon>
        <taxon>Eucestoda</taxon>
        <taxon>Cyclophyllidea</taxon>
        <taxon>Hymenolepididae</taxon>
        <taxon>Rodentolepis</taxon>
    </lineage>
</organism>
<reference evidence="2 3" key="2">
    <citation type="submission" date="2018-11" db="EMBL/GenBank/DDBJ databases">
        <authorList>
            <consortium name="Pathogen Informatics"/>
        </authorList>
    </citation>
    <scope>NUCLEOTIDE SEQUENCE [LARGE SCALE GENOMIC DNA]</scope>
</reference>
<name>A0A0R3T4K9_RODNA</name>
<dbReference type="PROSITE" id="PS50004">
    <property type="entry name" value="C2"/>
    <property type="match status" value="1"/>
</dbReference>
<dbReference type="EMBL" id="UZAE01000887">
    <property type="protein sequence ID" value="VDN97855.1"/>
    <property type="molecule type" value="Genomic_DNA"/>
</dbReference>
<dbReference type="Proteomes" id="UP000278807">
    <property type="component" value="Unassembled WGS sequence"/>
</dbReference>